<evidence type="ECO:0000259" key="3">
    <source>
        <dbReference type="Pfam" id="PF00535"/>
    </source>
</evidence>
<feature type="compositionally biased region" description="Basic and acidic residues" evidence="2">
    <location>
        <begin position="590"/>
        <end position="601"/>
    </location>
</feature>
<dbReference type="GO" id="GO:0016740">
    <property type="term" value="F:transferase activity"/>
    <property type="evidence" value="ECO:0007669"/>
    <property type="project" value="UniProtKB-KW"/>
</dbReference>
<proteinExistence type="predicted"/>
<dbReference type="PANTHER" id="PTHR43685">
    <property type="entry name" value="GLYCOSYLTRANSFERASE"/>
    <property type="match status" value="1"/>
</dbReference>
<feature type="compositionally biased region" description="Basic and acidic residues" evidence="2">
    <location>
        <begin position="210"/>
        <end position="227"/>
    </location>
</feature>
<evidence type="ECO:0000313" key="5">
    <source>
        <dbReference type="Proteomes" id="UP000295163"/>
    </source>
</evidence>
<dbReference type="GeneID" id="64345942"/>
<organism evidence="4 5">
    <name type="scientific">Kocuria rosea</name>
    <name type="common">Deinococcus erythromyxa</name>
    <name type="synonym">Micrococcus rubens</name>
    <dbReference type="NCBI Taxonomy" id="1275"/>
    <lineage>
        <taxon>Bacteria</taxon>
        <taxon>Bacillati</taxon>
        <taxon>Actinomycetota</taxon>
        <taxon>Actinomycetes</taxon>
        <taxon>Micrococcales</taxon>
        <taxon>Micrococcaceae</taxon>
        <taxon>Kocuria</taxon>
    </lineage>
</organism>
<feature type="compositionally biased region" description="Basic and acidic residues" evidence="2">
    <location>
        <begin position="193"/>
        <end position="202"/>
    </location>
</feature>
<keyword evidence="4" id="KW-0808">Transferase</keyword>
<keyword evidence="1" id="KW-0175">Coiled coil</keyword>
<reference evidence="4 5" key="1">
    <citation type="submission" date="2019-03" db="EMBL/GenBank/DDBJ databases">
        <title>Genome Sequencing and Assembly of Various Microbes Isolated from Partially Reclaimed Soil and Acid Mine Drainage (AMD) Site.</title>
        <authorList>
            <person name="Steinbock B."/>
            <person name="Bechtold R."/>
            <person name="Sevigny J.L."/>
            <person name="Thomas D."/>
            <person name="Cuthill L.R."/>
            <person name="Aveiro Johannsen E.J."/>
            <person name="Thomas K."/>
            <person name="Ghosh A."/>
        </authorList>
    </citation>
    <scope>NUCLEOTIDE SEQUENCE [LARGE SCALE GENOMIC DNA]</scope>
    <source>
        <strain evidence="4 5">S-A3</strain>
    </source>
</reference>
<evidence type="ECO:0000313" key="4">
    <source>
        <dbReference type="EMBL" id="TDL46604.1"/>
    </source>
</evidence>
<dbReference type="SUPFAM" id="SSF53448">
    <property type="entry name" value="Nucleotide-diphospho-sugar transferases"/>
    <property type="match status" value="1"/>
</dbReference>
<evidence type="ECO:0000256" key="1">
    <source>
        <dbReference type="SAM" id="Coils"/>
    </source>
</evidence>
<sequence>MHIDVLPGSGGQDLRPGAARELRGLLEELSLRGLARRLLDPGADPVLSTAGEEGLREYGPAGGVPAPRSEAEALLLVGLGSDAPIDDTGLLLWLDRARAAAAAGRPVVVTGLALDPDAVPEEAVRRLLPVASLVGLRDETSLAVARRLCPEHPGLRVGWEDALLLPRPAAPARPLEQDGPTRRPGERSAPAGREQEERDRPTAEPANPDGRTERQDELGGSAEEPREPGVPAGPPRILAAVRRPVGPFPPERVAPVLAALLDALVHRTGAAVTLLACGGAPADEEFAADVAALLPDDVHRVRADPGEADAEALRADWVLTTCSRGAALGLAARAVVLPVGPDKYSMDGMNGVLSRWGLEGAVVPLAALLTPGDVAWDTRAALQQWAAEAVEHRGAVRAALADVEPAVQEAAARWWDDVAGALRGQEPRPAVGTVAAPRGVGAPVVRALRRRYTVPTVPPERPTVAVLLRHHDAPARLGRAVDDLLAQTFTDWRLVLVDDGRDLAEVDAVLAPRRDELAGRATVLHHRRALGPAAAANRGLRAGESELVVLHDGSEPWPPELLQRAVAHLEDPLVTDDGVVVPTEIPPGSGRDEPAGRPGRDLVRTDREALTLTDVLDGDRTAVDAPFLYRRAVHGVLGDYDETVGAAERWEFVLRFLETFTVGLLPARPTARRDRTDGFAAARGEAAVRERHLRQWSAEHGIGLPLYLRRAAAEEAGALHRRLDAAEELAHELLDVVRAQTRQIERLEQVVAEKGFRAFWRRAWRSLRGG</sequence>
<dbReference type="InterPro" id="IPR001173">
    <property type="entry name" value="Glyco_trans_2-like"/>
</dbReference>
<comment type="caution">
    <text evidence="4">The sequence shown here is derived from an EMBL/GenBank/DDBJ whole genome shotgun (WGS) entry which is preliminary data.</text>
</comment>
<dbReference type="Gene3D" id="3.90.550.10">
    <property type="entry name" value="Spore Coat Polysaccharide Biosynthesis Protein SpsA, Chain A"/>
    <property type="match status" value="1"/>
</dbReference>
<name>A0A4R5YM42_KOCRO</name>
<accession>A0A4R5YM42</accession>
<feature type="domain" description="Glycosyltransferase 2-like" evidence="3">
    <location>
        <begin position="473"/>
        <end position="573"/>
    </location>
</feature>
<dbReference type="GO" id="GO:0044010">
    <property type="term" value="P:single-species biofilm formation"/>
    <property type="evidence" value="ECO:0007669"/>
    <property type="project" value="TreeGrafter"/>
</dbReference>
<dbReference type="Proteomes" id="UP000295163">
    <property type="component" value="Unassembled WGS sequence"/>
</dbReference>
<feature type="compositionally biased region" description="Basic and acidic residues" evidence="2">
    <location>
        <begin position="175"/>
        <end position="186"/>
    </location>
</feature>
<dbReference type="CDD" id="cd00761">
    <property type="entry name" value="Glyco_tranf_GTA_type"/>
    <property type="match status" value="1"/>
</dbReference>
<dbReference type="InterPro" id="IPR029044">
    <property type="entry name" value="Nucleotide-diphossugar_trans"/>
</dbReference>
<dbReference type="Pfam" id="PF00535">
    <property type="entry name" value="Glycos_transf_2"/>
    <property type="match status" value="1"/>
</dbReference>
<gene>
    <name evidence="4" type="ORF">E2R59_00855</name>
</gene>
<dbReference type="AlphaFoldDB" id="A0A4R5YM42"/>
<dbReference type="PANTHER" id="PTHR43685:SF2">
    <property type="entry name" value="GLYCOSYLTRANSFERASE 2-LIKE DOMAIN-CONTAINING PROTEIN"/>
    <property type="match status" value="1"/>
</dbReference>
<dbReference type="InterPro" id="IPR050834">
    <property type="entry name" value="Glycosyltransf_2"/>
</dbReference>
<protein>
    <submittedName>
        <fullName evidence="4">Glycosyltransferase</fullName>
    </submittedName>
</protein>
<dbReference type="EMBL" id="SMZT01000001">
    <property type="protein sequence ID" value="TDL46604.1"/>
    <property type="molecule type" value="Genomic_DNA"/>
</dbReference>
<evidence type="ECO:0000256" key="2">
    <source>
        <dbReference type="SAM" id="MobiDB-lite"/>
    </source>
</evidence>
<feature type="coiled-coil region" evidence="1">
    <location>
        <begin position="723"/>
        <end position="750"/>
    </location>
</feature>
<feature type="region of interest" description="Disordered" evidence="2">
    <location>
        <begin position="578"/>
        <end position="601"/>
    </location>
</feature>
<dbReference type="RefSeq" id="WP_133408875.1">
    <property type="nucleotide sequence ID" value="NZ_SMZT01000001.1"/>
</dbReference>
<feature type="region of interest" description="Disordered" evidence="2">
    <location>
        <begin position="170"/>
        <end position="236"/>
    </location>
</feature>